<evidence type="ECO:0000256" key="4">
    <source>
        <dbReference type="ARBA" id="ARBA00022692"/>
    </source>
</evidence>
<accession>A0ABT5FHB7</accession>
<dbReference type="PANTHER" id="PTHR30081:SF8">
    <property type="entry name" value="PROTEIN TRANSLOCASE SUBUNIT SECF"/>
    <property type="match status" value="1"/>
</dbReference>
<keyword evidence="3 9" id="KW-1003">Cell membrane</keyword>
<comment type="function">
    <text evidence="9">Part of the Sec protein translocase complex. Interacts with the SecYEG preprotein conducting channel. SecDF uses the proton motive force (PMF) to complete protein translocation after the ATP-dependent function of SecA.</text>
</comment>
<keyword evidence="2 9" id="KW-0813">Transport</keyword>
<gene>
    <name evidence="9 11" type="primary">secF</name>
    <name evidence="11" type="ORF">PN838_19845</name>
</gene>
<evidence type="ECO:0000256" key="5">
    <source>
        <dbReference type="ARBA" id="ARBA00022927"/>
    </source>
</evidence>
<keyword evidence="4 9" id="KW-0812">Transmembrane</keyword>
<proteinExistence type="inferred from homology"/>
<keyword evidence="6 9" id="KW-1133">Transmembrane helix</keyword>
<dbReference type="NCBIfam" id="TIGR00916">
    <property type="entry name" value="2A0604s01"/>
    <property type="match status" value="1"/>
</dbReference>
<evidence type="ECO:0000313" key="11">
    <source>
        <dbReference type="EMBL" id="MDC2890582.1"/>
    </source>
</evidence>
<dbReference type="Pfam" id="PF07549">
    <property type="entry name" value="Sec_GG"/>
    <property type="match status" value="1"/>
</dbReference>
<dbReference type="PANTHER" id="PTHR30081">
    <property type="entry name" value="PROTEIN-EXPORT MEMBRANE PROTEIN SEC"/>
    <property type="match status" value="1"/>
</dbReference>
<evidence type="ECO:0000259" key="10">
    <source>
        <dbReference type="Pfam" id="PF02355"/>
    </source>
</evidence>
<dbReference type="Pfam" id="PF02355">
    <property type="entry name" value="SecD_SecF_C"/>
    <property type="match status" value="1"/>
</dbReference>
<feature type="domain" description="Protein export membrane protein SecD/SecF C-terminal" evidence="10">
    <location>
        <begin position="117"/>
        <end position="299"/>
    </location>
</feature>
<evidence type="ECO:0000256" key="2">
    <source>
        <dbReference type="ARBA" id="ARBA00022448"/>
    </source>
</evidence>
<dbReference type="RefSeq" id="WP_272181733.1">
    <property type="nucleotide sequence ID" value="NZ_JAQOMS010000002.1"/>
</dbReference>
<dbReference type="InterPro" id="IPR022813">
    <property type="entry name" value="SecD/SecF_arch_bac"/>
</dbReference>
<sequence length="323" mass="34829">MQLLNLSETVNFMSLRRITSALSILLIVASIASFATKGLNWGLDFTGGSLIEVSFEQSADLTKVRQVMDENGFGDATVQNFGSSRDVLIRIAPRLHAEGESVGEKIDSKMIGDTIMSALTAMDDTATMRRIEFVGPSVGGELREQGGLAMLTALLCILIYVALRFEWRFALGSVSALGHDVIITVGLFSALGIEFDLTVLAAVLAVIGYSLNDTIVVSDRIRENFRKIRQGEAEEIINISLTQTLNRTMVTSFTTALVLLALLFVGGELIKGFATALLFGVVIGTYSSIYVASSIALALGISKEDMMPTEVEKEGADQDQLMP</sequence>
<dbReference type="Gene3D" id="1.20.1640.10">
    <property type="entry name" value="Multidrug efflux transporter AcrB transmembrane domain"/>
    <property type="match status" value="1"/>
</dbReference>
<evidence type="ECO:0000256" key="9">
    <source>
        <dbReference type="HAMAP-Rule" id="MF_01464"/>
    </source>
</evidence>
<protein>
    <recommendedName>
        <fullName evidence="9">Protein-export membrane protein SecF</fullName>
    </recommendedName>
</protein>
<evidence type="ECO:0000256" key="8">
    <source>
        <dbReference type="ARBA" id="ARBA00023136"/>
    </source>
</evidence>
<dbReference type="Proteomes" id="UP001528411">
    <property type="component" value="Unassembled WGS sequence"/>
</dbReference>
<feature type="transmembrane region" description="Helical" evidence="9">
    <location>
        <begin position="21"/>
        <end position="39"/>
    </location>
</feature>
<dbReference type="InterPro" id="IPR048634">
    <property type="entry name" value="SecD_SecF_C"/>
</dbReference>
<evidence type="ECO:0000256" key="7">
    <source>
        <dbReference type="ARBA" id="ARBA00023010"/>
    </source>
</evidence>
<name>A0ABT5FHB7_9GAMM</name>
<dbReference type="NCBIfam" id="TIGR00966">
    <property type="entry name" value="transloc_SecF"/>
    <property type="match status" value="1"/>
</dbReference>
<dbReference type="PRINTS" id="PR01755">
    <property type="entry name" value="SECFTRNLCASE"/>
</dbReference>
<reference evidence="11 12" key="1">
    <citation type="submission" date="2023-01" db="EMBL/GenBank/DDBJ databases">
        <title>Psychrosphaera sp. nov., isolated from marine algae.</title>
        <authorList>
            <person name="Bayburt H."/>
            <person name="Choi B.J."/>
            <person name="Kim J.M."/>
            <person name="Choi D.G."/>
            <person name="Jeon C.O."/>
        </authorList>
    </citation>
    <scope>NUCLEOTIDE SEQUENCE [LARGE SCALE GENOMIC DNA]</scope>
    <source>
        <strain evidence="11 12">G1-22</strain>
    </source>
</reference>
<keyword evidence="5 9" id="KW-0653">Protein transport</keyword>
<comment type="caution">
    <text evidence="11">The sequence shown here is derived from an EMBL/GenBank/DDBJ whole genome shotgun (WGS) entry which is preliminary data.</text>
</comment>
<comment type="caution">
    <text evidence="9">Lacks conserved residue(s) required for the propagation of feature annotation.</text>
</comment>
<feature type="transmembrane region" description="Helical" evidence="9">
    <location>
        <begin position="276"/>
        <end position="299"/>
    </location>
</feature>
<dbReference type="SUPFAM" id="SSF82866">
    <property type="entry name" value="Multidrug efflux transporter AcrB transmembrane domain"/>
    <property type="match status" value="1"/>
</dbReference>
<dbReference type="HAMAP" id="MF_01464_B">
    <property type="entry name" value="SecF_B"/>
    <property type="match status" value="1"/>
</dbReference>
<comment type="subunit">
    <text evidence="9">Forms a complex with SecD. Part of the essential Sec protein translocation apparatus which comprises SecA, SecYEG and auxiliary proteins SecDF-YajC and YidC.</text>
</comment>
<dbReference type="EMBL" id="JAQOMS010000002">
    <property type="protein sequence ID" value="MDC2890582.1"/>
    <property type="molecule type" value="Genomic_DNA"/>
</dbReference>
<feature type="transmembrane region" description="Helical" evidence="9">
    <location>
        <begin position="146"/>
        <end position="163"/>
    </location>
</feature>
<keyword evidence="7 9" id="KW-0811">Translocation</keyword>
<evidence type="ECO:0000256" key="6">
    <source>
        <dbReference type="ARBA" id="ARBA00022989"/>
    </source>
</evidence>
<organism evidence="11 12">
    <name type="scientific">Psychrosphaera algicola</name>
    <dbReference type="NCBI Taxonomy" id="3023714"/>
    <lineage>
        <taxon>Bacteria</taxon>
        <taxon>Pseudomonadati</taxon>
        <taxon>Pseudomonadota</taxon>
        <taxon>Gammaproteobacteria</taxon>
        <taxon>Alteromonadales</taxon>
        <taxon>Pseudoalteromonadaceae</taxon>
        <taxon>Psychrosphaera</taxon>
    </lineage>
</organism>
<comment type="subcellular location">
    <subcellularLocation>
        <location evidence="1 9">Cell membrane</location>
        <topology evidence="1 9">Multi-pass membrane protein</topology>
    </subcellularLocation>
</comment>
<dbReference type="InterPro" id="IPR055344">
    <property type="entry name" value="SecD_SecF_C_bact"/>
</dbReference>
<evidence type="ECO:0000313" key="12">
    <source>
        <dbReference type="Proteomes" id="UP001528411"/>
    </source>
</evidence>
<dbReference type="InterPro" id="IPR022645">
    <property type="entry name" value="SecD/SecF_bac"/>
</dbReference>
<feature type="transmembrane region" description="Helical" evidence="9">
    <location>
        <begin position="250"/>
        <end position="270"/>
    </location>
</feature>
<dbReference type="InterPro" id="IPR005665">
    <property type="entry name" value="SecF_bac"/>
</dbReference>
<keyword evidence="8 9" id="KW-0472">Membrane</keyword>
<comment type="similarity">
    <text evidence="9">Belongs to the SecD/SecF family. SecF subfamily.</text>
</comment>
<evidence type="ECO:0000256" key="3">
    <source>
        <dbReference type="ARBA" id="ARBA00022475"/>
    </source>
</evidence>
<keyword evidence="12" id="KW-1185">Reference proteome</keyword>
<dbReference type="InterPro" id="IPR022646">
    <property type="entry name" value="SecD/SecF_CS"/>
</dbReference>
<evidence type="ECO:0000256" key="1">
    <source>
        <dbReference type="ARBA" id="ARBA00004651"/>
    </source>
</evidence>